<name>A0AAD6LTB7_9ROSI</name>
<dbReference type="AlphaFoldDB" id="A0AAD6LTB7"/>
<comment type="caution">
    <text evidence="2">The sequence shown here is derived from an EMBL/GenBank/DDBJ whole genome shotgun (WGS) entry which is preliminary data.</text>
</comment>
<dbReference type="InterPro" id="IPR002156">
    <property type="entry name" value="RNaseH_domain"/>
</dbReference>
<evidence type="ECO:0000259" key="1">
    <source>
        <dbReference type="Pfam" id="PF13456"/>
    </source>
</evidence>
<dbReference type="Proteomes" id="UP001164929">
    <property type="component" value="Chromosome 14"/>
</dbReference>
<feature type="domain" description="RNase H type-1" evidence="1">
    <location>
        <begin position="2"/>
        <end position="63"/>
    </location>
</feature>
<dbReference type="GO" id="GO:0003676">
    <property type="term" value="F:nucleic acid binding"/>
    <property type="evidence" value="ECO:0007669"/>
    <property type="project" value="InterPro"/>
</dbReference>
<evidence type="ECO:0000313" key="2">
    <source>
        <dbReference type="EMBL" id="KAJ6972945.1"/>
    </source>
</evidence>
<sequence>MGYRMVLLETGCLQVVHALRNPSSIYNESGQIAEDILSIGQSFEHLSFQFSPCCTNQVTHVPIKMAAGLDALCFG</sequence>
<reference evidence="2" key="1">
    <citation type="journal article" date="2023" name="Mol. Ecol. Resour.">
        <title>Chromosome-level genome assembly of a triploid poplar Populus alba 'Berolinensis'.</title>
        <authorList>
            <person name="Chen S."/>
            <person name="Yu Y."/>
            <person name="Wang X."/>
            <person name="Wang S."/>
            <person name="Zhang T."/>
            <person name="Zhou Y."/>
            <person name="He R."/>
            <person name="Meng N."/>
            <person name="Wang Y."/>
            <person name="Liu W."/>
            <person name="Liu Z."/>
            <person name="Liu J."/>
            <person name="Guo Q."/>
            <person name="Huang H."/>
            <person name="Sederoff R.R."/>
            <person name="Wang G."/>
            <person name="Qu G."/>
            <person name="Chen S."/>
        </authorList>
    </citation>
    <scope>NUCLEOTIDE SEQUENCE</scope>
    <source>
        <strain evidence="2">SC-2020</strain>
    </source>
</reference>
<proteinExistence type="predicted"/>
<organism evidence="2 3">
    <name type="scientific">Populus alba x Populus x berolinensis</name>
    <dbReference type="NCBI Taxonomy" id="444605"/>
    <lineage>
        <taxon>Eukaryota</taxon>
        <taxon>Viridiplantae</taxon>
        <taxon>Streptophyta</taxon>
        <taxon>Embryophyta</taxon>
        <taxon>Tracheophyta</taxon>
        <taxon>Spermatophyta</taxon>
        <taxon>Magnoliopsida</taxon>
        <taxon>eudicotyledons</taxon>
        <taxon>Gunneridae</taxon>
        <taxon>Pentapetalae</taxon>
        <taxon>rosids</taxon>
        <taxon>fabids</taxon>
        <taxon>Malpighiales</taxon>
        <taxon>Salicaceae</taxon>
        <taxon>Saliceae</taxon>
        <taxon>Populus</taxon>
    </lineage>
</organism>
<protein>
    <recommendedName>
        <fullName evidence="1">RNase H type-1 domain-containing protein</fullName>
    </recommendedName>
</protein>
<evidence type="ECO:0000313" key="3">
    <source>
        <dbReference type="Proteomes" id="UP001164929"/>
    </source>
</evidence>
<accession>A0AAD6LTB7</accession>
<dbReference type="GO" id="GO:0004523">
    <property type="term" value="F:RNA-DNA hybrid ribonuclease activity"/>
    <property type="evidence" value="ECO:0007669"/>
    <property type="project" value="InterPro"/>
</dbReference>
<dbReference type="Pfam" id="PF13456">
    <property type="entry name" value="RVT_3"/>
    <property type="match status" value="1"/>
</dbReference>
<keyword evidence="3" id="KW-1185">Reference proteome</keyword>
<gene>
    <name evidence="2" type="ORF">NC653_033318</name>
</gene>
<dbReference type="EMBL" id="JAQIZT010000014">
    <property type="protein sequence ID" value="KAJ6972945.1"/>
    <property type="molecule type" value="Genomic_DNA"/>
</dbReference>